<dbReference type="FunFam" id="3.40.50.12780:FF:000012">
    <property type="entry name" value="Non-ribosomal peptide synthetase"/>
    <property type="match status" value="1"/>
</dbReference>
<dbReference type="GO" id="GO:0044550">
    <property type="term" value="P:secondary metabolite biosynthetic process"/>
    <property type="evidence" value="ECO:0007669"/>
    <property type="project" value="UniProtKB-ARBA"/>
</dbReference>
<dbReference type="Proteomes" id="UP000000787">
    <property type="component" value="Chromosome"/>
</dbReference>
<evidence type="ECO:0000256" key="2">
    <source>
        <dbReference type="ARBA" id="ARBA00006432"/>
    </source>
</evidence>
<evidence type="ECO:0000259" key="6">
    <source>
        <dbReference type="PROSITE" id="PS50075"/>
    </source>
</evidence>
<evidence type="ECO:0000256" key="3">
    <source>
        <dbReference type="ARBA" id="ARBA00022450"/>
    </source>
</evidence>
<dbReference type="SUPFAM" id="SSF47336">
    <property type="entry name" value="ACP-like"/>
    <property type="match status" value="1"/>
</dbReference>
<dbReference type="KEGG" id="hau:Haur_1877"/>
<dbReference type="PANTHER" id="PTHR45398:SF1">
    <property type="entry name" value="ENZYME, PUTATIVE (JCVI)-RELATED"/>
    <property type="match status" value="1"/>
</dbReference>
<dbReference type="SUPFAM" id="SSF52777">
    <property type="entry name" value="CoA-dependent acyltransferases"/>
    <property type="match status" value="4"/>
</dbReference>
<dbReference type="GO" id="GO:0031177">
    <property type="term" value="F:phosphopantetheine binding"/>
    <property type="evidence" value="ECO:0007669"/>
    <property type="project" value="InterPro"/>
</dbReference>
<dbReference type="InterPro" id="IPR025110">
    <property type="entry name" value="AMP-bd_C"/>
</dbReference>
<dbReference type="Gene3D" id="1.10.1200.10">
    <property type="entry name" value="ACP-like"/>
    <property type="match status" value="1"/>
</dbReference>
<dbReference type="InParanoid" id="A9AUJ3"/>
<protein>
    <submittedName>
        <fullName evidence="7">Amino acid adenylation domain</fullName>
    </submittedName>
</protein>
<dbReference type="PROSITE" id="PS00455">
    <property type="entry name" value="AMP_BINDING"/>
    <property type="match status" value="1"/>
</dbReference>
<dbReference type="PROSITE" id="PS50075">
    <property type="entry name" value="CARRIER"/>
    <property type="match status" value="1"/>
</dbReference>
<dbReference type="InterPro" id="IPR010071">
    <property type="entry name" value="AA_adenyl_dom"/>
</dbReference>
<comment type="cofactor">
    <cofactor evidence="1">
        <name>pantetheine 4'-phosphate</name>
        <dbReference type="ChEBI" id="CHEBI:47942"/>
    </cofactor>
</comment>
<dbReference type="NCBIfam" id="TIGR01720">
    <property type="entry name" value="NRPS-para261"/>
    <property type="match status" value="1"/>
</dbReference>
<reference evidence="7 8" key="1">
    <citation type="journal article" date="2011" name="Stand. Genomic Sci.">
        <title>Complete genome sequence of the filamentous gliding predatory bacterium Herpetosiphon aurantiacus type strain (114-95(T)).</title>
        <authorList>
            <person name="Kiss H."/>
            <person name="Nett M."/>
            <person name="Domin N."/>
            <person name="Martin K."/>
            <person name="Maresca J.A."/>
            <person name="Copeland A."/>
            <person name="Lapidus A."/>
            <person name="Lucas S."/>
            <person name="Berry K.W."/>
            <person name="Glavina Del Rio T."/>
            <person name="Dalin E."/>
            <person name="Tice H."/>
            <person name="Pitluck S."/>
            <person name="Richardson P."/>
            <person name="Bruce D."/>
            <person name="Goodwin L."/>
            <person name="Han C."/>
            <person name="Detter J.C."/>
            <person name="Schmutz J."/>
            <person name="Brettin T."/>
            <person name="Land M."/>
            <person name="Hauser L."/>
            <person name="Kyrpides N.C."/>
            <person name="Ivanova N."/>
            <person name="Goker M."/>
            <person name="Woyke T."/>
            <person name="Klenk H.P."/>
            <person name="Bryant D.A."/>
        </authorList>
    </citation>
    <scope>NUCLEOTIDE SEQUENCE [LARGE SCALE GENOMIC DNA]</scope>
    <source>
        <strain evidence="8">ATCC 23779 / DSM 785 / 114-95</strain>
    </source>
</reference>
<dbReference type="GO" id="GO:0043041">
    <property type="term" value="P:amino acid activation for nonribosomal peptide biosynthetic process"/>
    <property type="evidence" value="ECO:0007669"/>
    <property type="project" value="UniProtKB-ARBA"/>
</dbReference>
<evidence type="ECO:0000313" key="7">
    <source>
        <dbReference type="EMBL" id="ABX04520.1"/>
    </source>
</evidence>
<dbReference type="Gene3D" id="3.30.559.10">
    <property type="entry name" value="Chloramphenicol acetyltransferase-like domain"/>
    <property type="match status" value="2"/>
</dbReference>
<dbReference type="CDD" id="cd19534">
    <property type="entry name" value="E_NRPS"/>
    <property type="match status" value="1"/>
</dbReference>
<dbReference type="BioCyc" id="HAUR316274:GHYA-1906-MONOMER"/>
<dbReference type="EMBL" id="CP000875">
    <property type="protein sequence ID" value="ABX04520.1"/>
    <property type="molecule type" value="Genomic_DNA"/>
</dbReference>
<dbReference type="FunFam" id="1.10.1200.10:FF:000005">
    <property type="entry name" value="Nonribosomal peptide synthetase 1"/>
    <property type="match status" value="1"/>
</dbReference>
<gene>
    <name evidence="7" type="ordered locus">Haur_1877</name>
</gene>
<keyword evidence="5" id="KW-0045">Antibiotic biosynthesis</keyword>
<dbReference type="Pfam" id="PF00550">
    <property type="entry name" value="PP-binding"/>
    <property type="match status" value="1"/>
</dbReference>
<dbReference type="SMART" id="SM00823">
    <property type="entry name" value="PKS_PP"/>
    <property type="match status" value="1"/>
</dbReference>
<dbReference type="PROSITE" id="PS00012">
    <property type="entry name" value="PHOSPHOPANTETHEINE"/>
    <property type="match status" value="1"/>
</dbReference>
<dbReference type="InterPro" id="IPR000873">
    <property type="entry name" value="AMP-dep_synth/lig_dom"/>
</dbReference>
<organism evidence="7 8">
    <name type="scientific">Herpetosiphon aurantiacus (strain ATCC 23779 / DSM 785 / 114-95)</name>
    <dbReference type="NCBI Taxonomy" id="316274"/>
    <lineage>
        <taxon>Bacteria</taxon>
        <taxon>Bacillati</taxon>
        <taxon>Chloroflexota</taxon>
        <taxon>Chloroflexia</taxon>
        <taxon>Herpetosiphonales</taxon>
        <taxon>Herpetosiphonaceae</taxon>
        <taxon>Herpetosiphon</taxon>
    </lineage>
</organism>
<dbReference type="FunFam" id="3.40.50.980:FF:000001">
    <property type="entry name" value="Non-ribosomal peptide synthetase"/>
    <property type="match status" value="1"/>
</dbReference>
<dbReference type="GO" id="GO:0008610">
    <property type="term" value="P:lipid biosynthetic process"/>
    <property type="evidence" value="ECO:0007669"/>
    <property type="project" value="UniProtKB-ARBA"/>
</dbReference>
<dbReference type="CDD" id="cd05930">
    <property type="entry name" value="A_NRPS"/>
    <property type="match status" value="1"/>
</dbReference>
<accession>A9AUJ3</accession>
<dbReference type="FunFam" id="3.30.300.30:FF:000010">
    <property type="entry name" value="Enterobactin synthetase component F"/>
    <property type="match status" value="1"/>
</dbReference>
<dbReference type="InterPro" id="IPR020845">
    <property type="entry name" value="AMP-binding_CS"/>
</dbReference>
<comment type="similarity">
    <text evidence="2">Belongs to the ATP-dependent AMP-binding enzyme family.</text>
</comment>
<dbReference type="SUPFAM" id="SSF56801">
    <property type="entry name" value="Acetyl-CoA synthetase-like"/>
    <property type="match status" value="1"/>
</dbReference>
<dbReference type="GO" id="GO:0017000">
    <property type="term" value="P:antibiotic biosynthetic process"/>
    <property type="evidence" value="ECO:0007669"/>
    <property type="project" value="UniProtKB-KW"/>
</dbReference>
<evidence type="ECO:0000256" key="1">
    <source>
        <dbReference type="ARBA" id="ARBA00001957"/>
    </source>
</evidence>
<dbReference type="STRING" id="316274.Haur_1877"/>
<proteinExistence type="inferred from homology"/>
<dbReference type="FunFam" id="2.30.38.10:FF:000001">
    <property type="entry name" value="Non-ribosomal peptide synthetase PvdI"/>
    <property type="match status" value="1"/>
</dbReference>
<keyword evidence="8" id="KW-1185">Reference proteome</keyword>
<sequence length="1525" mass="167718">MSDAMIEGFRLSPQQQHVWALQQLDSAQPYRTQGTIVIEGSLDIARLQASLLQVVQRYEILRTTFHYLQGMALPLQVVTELSELALPSYDLSEHSLTDLQSQLAQQAFDFAAGPLLHAWLGREHALKHYLLLSVPTLCADNLSLVNLTSELAAIYAAEPTTDEPMQYIDIAEWQHELLEAEETAAGRSYWQQQTWHDAITVRPAFVANQAAAQTFQPQQLPIPLTEQLIELLNQASQTLAVPASALALAAWRTLLWRLSDQTNGVVGVVCDGRKYAELETTLGLFAKAVPLASPLAADQQFGQLVKQVQQEYVEAYAWQESFHWPAEVSSQLAFFPFGFEALTTPKPLVMANLSFQVVQQRATLNPYAAHLTWFNQPQGFAASLNFDAGLIASSSAERLIEQYQTLLTAALSNLNTSLAQLPIVGTNERQQLLIEFNQTAEPFDAARCFHELFSAQAAITPDHPAVVVEDQQLSYAELEARSNQLARELLARGVRPDQPVALALDRSLNLLVGILGILKAGGAYVPLDLGLPKERLGFMLGDIQASIVVSETSLQAQLPEHAADYLWLDQAWPTIAEHSSEPVAASAVPSNLMYIIYTSGSTGQPKGVGVSHQSLYNYISSISQRLNLPPQASFASVSTFAADLGHTAIFPTLTNGGTLHLITAERASNASQLADYMQQHAVDCLKIVPSHLAALLAVAEPARVLPRQRLILGGEAVSWKLLQTLALLAPDCQVFNHYGPTETTVGVLTNPLSANLPSAQSAIPALGRPIANTQIYLLDVHGQPVPLGMTGELYVGGAALARGYWQRPAITAERFVPDGLSGQTGSRLYRTGDVARYLPDGKLEFLGRADDQVKIRGFRIELGEIEAALRNHTAIEQAAVIVRDDPAGDKRLVAYLVAGQQRPLSLRELRNFLKQSLPDYMVPAAFVMLERLPLNANGKLDRQALPAPEQQQTKASTQIVAPRTPVETTLVDIWSQVLGGKSVGINNNFFELGGDSILSIQIIARASQAGLKLTPKQLFDHPTIADLAQVVATTTADQQAQQQLITGPVPLTPIQHWFFEQALAEPQHYNQAVFFEVRFDLDPAILAQVLPELVRHHDALRLRFSPSEQGWQQVNSADVAVELLHINLAAAPAEQQRQLMEQKATELQTSLDLINGPLLRMALFELGSNQPSRLLVIVHHLAIDTVSWQILFADLPLVYEQIRQQQPINLPAKTNSFKDWAERLQRYAGSAELEREVAYWLDPTRQQVRPLPVDYAAEAHANTVASTQNLSLHLSVEETKALLEVVPPVYNTQINDALLAALTQSISQWQGNPSVLVELEGHGREDILDDLDISRTVGWFTSRFPVLLQASKSANAGDSLRATKEQLRQIPQRGIGYGLLRYLRGDAQLSQQLANLPQPQLSFNYLGTVAHDVSQTGPLAWTSESSGPTRSPAALRRHYLDLTILVTDHMLQMNWTYSQALHSAATIQRLAERFVSALQAIIQHCQQPNAGGYTPSDFPSANLNQKNLDSFIAKLRNSENSTHES</sequence>
<dbReference type="eggNOG" id="COG1020">
    <property type="taxonomic scope" value="Bacteria"/>
</dbReference>
<dbReference type="NCBIfam" id="TIGR01733">
    <property type="entry name" value="AA-adenyl-dom"/>
    <property type="match status" value="1"/>
</dbReference>
<evidence type="ECO:0000313" key="8">
    <source>
        <dbReference type="Proteomes" id="UP000000787"/>
    </source>
</evidence>
<dbReference type="PANTHER" id="PTHR45398">
    <property type="match status" value="1"/>
</dbReference>
<dbReference type="InterPro" id="IPR036736">
    <property type="entry name" value="ACP-like_sf"/>
</dbReference>
<dbReference type="InterPro" id="IPR001242">
    <property type="entry name" value="Condensation_dom"/>
</dbReference>
<dbReference type="Gene3D" id="3.30.300.30">
    <property type="match status" value="1"/>
</dbReference>
<dbReference type="Gene3D" id="2.30.38.10">
    <property type="entry name" value="Luciferase, Domain 3"/>
    <property type="match status" value="1"/>
</dbReference>
<keyword evidence="4" id="KW-0597">Phosphoprotein</keyword>
<keyword evidence="3" id="KW-0596">Phosphopantetheine</keyword>
<evidence type="ECO:0000256" key="4">
    <source>
        <dbReference type="ARBA" id="ARBA00022553"/>
    </source>
</evidence>
<dbReference type="InterPro" id="IPR009081">
    <property type="entry name" value="PP-bd_ACP"/>
</dbReference>
<dbReference type="Pfam" id="PF00501">
    <property type="entry name" value="AMP-binding"/>
    <property type="match status" value="1"/>
</dbReference>
<dbReference type="InterPro" id="IPR006162">
    <property type="entry name" value="Ppantetheine_attach_site"/>
</dbReference>
<dbReference type="GO" id="GO:0003824">
    <property type="term" value="F:catalytic activity"/>
    <property type="evidence" value="ECO:0007669"/>
    <property type="project" value="InterPro"/>
</dbReference>
<dbReference type="Pfam" id="PF00668">
    <property type="entry name" value="Condensation"/>
    <property type="match status" value="2"/>
</dbReference>
<dbReference type="InterPro" id="IPR020806">
    <property type="entry name" value="PKS_PP-bd"/>
</dbReference>
<dbReference type="InterPro" id="IPR023213">
    <property type="entry name" value="CAT-like_dom_sf"/>
</dbReference>
<dbReference type="Gene3D" id="3.30.559.30">
    <property type="entry name" value="Nonribosomal peptide synthetase, condensation domain"/>
    <property type="match status" value="2"/>
</dbReference>
<dbReference type="Gene3D" id="3.40.50.980">
    <property type="match status" value="2"/>
</dbReference>
<feature type="domain" description="Carrier" evidence="6">
    <location>
        <begin position="961"/>
        <end position="1035"/>
    </location>
</feature>
<evidence type="ECO:0000256" key="5">
    <source>
        <dbReference type="ARBA" id="ARBA00023194"/>
    </source>
</evidence>
<name>A9AUJ3_HERA2</name>
<dbReference type="InterPro" id="IPR045851">
    <property type="entry name" value="AMP-bd_C_sf"/>
</dbReference>
<dbReference type="HOGENOM" id="CLU_000022_2_2_0"/>
<dbReference type="Pfam" id="PF13193">
    <property type="entry name" value="AMP-binding_C"/>
    <property type="match status" value="1"/>
</dbReference>
<dbReference type="InterPro" id="IPR010060">
    <property type="entry name" value="NRPS_synth"/>
</dbReference>